<name>A0A6G1K604_9PLEO</name>
<keyword evidence="3" id="KW-1185">Reference proteome</keyword>
<gene>
    <name evidence="2" type="ORF">K504DRAFT_534838</name>
</gene>
<dbReference type="AlphaFoldDB" id="A0A6G1K604"/>
<sequence>MNQAFDNSKDNPATGDAIDDDYVSRPGQNEIKVQKDSAPVEDPIDPNTADSDAQLAKDDKDAIDSSNIVEGRTRGETKSKGS</sequence>
<protein>
    <recommendedName>
        <fullName evidence="4">Histone chaperone domain-containing protein</fullName>
    </recommendedName>
</protein>
<organism evidence="2 3">
    <name type="scientific">Pleomassaria siparia CBS 279.74</name>
    <dbReference type="NCBI Taxonomy" id="1314801"/>
    <lineage>
        <taxon>Eukaryota</taxon>
        <taxon>Fungi</taxon>
        <taxon>Dikarya</taxon>
        <taxon>Ascomycota</taxon>
        <taxon>Pezizomycotina</taxon>
        <taxon>Dothideomycetes</taxon>
        <taxon>Pleosporomycetidae</taxon>
        <taxon>Pleosporales</taxon>
        <taxon>Pleomassariaceae</taxon>
        <taxon>Pleomassaria</taxon>
    </lineage>
</organism>
<reference evidence="2" key="1">
    <citation type="journal article" date="2020" name="Stud. Mycol.">
        <title>101 Dothideomycetes genomes: a test case for predicting lifestyles and emergence of pathogens.</title>
        <authorList>
            <person name="Haridas S."/>
            <person name="Albert R."/>
            <person name="Binder M."/>
            <person name="Bloem J."/>
            <person name="Labutti K."/>
            <person name="Salamov A."/>
            <person name="Andreopoulos B."/>
            <person name="Baker S."/>
            <person name="Barry K."/>
            <person name="Bills G."/>
            <person name="Bluhm B."/>
            <person name="Cannon C."/>
            <person name="Castanera R."/>
            <person name="Culley D."/>
            <person name="Daum C."/>
            <person name="Ezra D."/>
            <person name="Gonzalez J."/>
            <person name="Henrissat B."/>
            <person name="Kuo A."/>
            <person name="Liang C."/>
            <person name="Lipzen A."/>
            <person name="Lutzoni F."/>
            <person name="Magnuson J."/>
            <person name="Mondo S."/>
            <person name="Nolan M."/>
            <person name="Ohm R."/>
            <person name="Pangilinan J."/>
            <person name="Park H.-J."/>
            <person name="Ramirez L."/>
            <person name="Alfaro M."/>
            <person name="Sun H."/>
            <person name="Tritt A."/>
            <person name="Yoshinaga Y."/>
            <person name="Zwiers L.-H."/>
            <person name="Turgeon B."/>
            <person name="Goodwin S."/>
            <person name="Spatafora J."/>
            <person name="Crous P."/>
            <person name="Grigoriev I."/>
        </authorList>
    </citation>
    <scope>NUCLEOTIDE SEQUENCE</scope>
    <source>
        <strain evidence="2">CBS 279.74</strain>
    </source>
</reference>
<dbReference type="EMBL" id="MU005772">
    <property type="protein sequence ID" value="KAF2708200.1"/>
    <property type="molecule type" value="Genomic_DNA"/>
</dbReference>
<feature type="region of interest" description="Disordered" evidence="1">
    <location>
        <begin position="1"/>
        <end position="82"/>
    </location>
</feature>
<dbReference type="OrthoDB" id="4357148at2759"/>
<accession>A0A6G1K604</accession>
<evidence type="ECO:0000313" key="2">
    <source>
        <dbReference type="EMBL" id="KAF2708200.1"/>
    </source>
</evidence>
<evidence type="ECO:0000256" key="1">
    <source>
        <dbReference type="SAM" id="MobiDB-lite"/>
    </source>
</evidence>
<evidence type="ECO:0008006" key="4">
    <source>
        <dbReference type="Google" id="ProtNLM"/>
    </source>
</evidence>
<evidence type="ECO:0000313" key="3">
    <source>
        <dbReference type="Proteomes" id="UP000799428"/>
    </source>
</evidence>
<feature type="compositionally biased region" description="Basic and acidic residues" evidence="1">
    <location>
        <begin position="71"/>
        <end position="82"/>
    </location>
</feature>
<dbReference type="Proteomes" id="UP000799428">
    <property type="component" value="Unassembled WGS sequence"/>
</dbReference>
<proteinExistence type="predicted"/>